<name>A0A9N9BK06_9GLOM</name>
<reference evidence="1" key="1">
    <citation type="submission" date="2021-06" db="EMBL/GenBank/DDBJ databases">
        <authorList>
            <person name="Kallberg Y."/>
            <person name="Tangrot J."/>
            <person name="Rosling A."/>
        </authorList>
    </citation>
    <scope>NUCLEOTIDE SEQUENCE</scope>
    <source>
        <strain evidence="1">BR232B</strain>
    </source>
</reference>
<evidence type="ECO:0000313" key="1">
    <source>
        <dbReference type="EMBL" id="CAG8570697.1"/>
    </source>
</evidence>
<organism evidence="1 2">
    <name type="scientific">Paraglomus brasilianum</name>
    <dbReference type="NCBI Taxonomy" id="144538"/>
    <lineage>
        <taxon>Eukaryota</taxon>
        <taxon>Fungi</taxon>
        <taxon>Fungi incertae sedis</taxon>
        <taxon>Mucoromycota</taxon>
        <taxon>Glomeromycotina</taxon>
        <taxon>Glomeromycetes</taxon>
        <taxon>Paraglomerales</taxon>
        <taxon>Paraglomeraceae</taxon>
        <taxon>Paraglomus</taxon>
    </lineage>
</organism>
<dbReference type="AlphaFoldDB" id="A0A9N9BK06"/>
<accession>A0A9N9BK06</accession>
<proteinExistence type="predicted"/>
<gene>
    <name evidence="1" type="ORF">PBRASI_LOCUS6083</name>
</gene>
<keyword evidence="2" id="KW-1185">Reference proteome</keyword>
<dbReference type="Proteomes" id="UP000789739">
    <property type="component" value="Unassembled WGS sequence"/>
</dbReference>
<dbReference type="EMBL" id="CAJVPI010000771">
    <property type="protein sequence ID" value="CAG8570697.1"/>
    <property type="molecule type" value="Genomic_DNA"/>
</dbReference>
<sequence length="52" mass="5980">NQPVLCISERTSRLVTALSFNSGEFRTLAPPSIVSLTYLREYERIIRLLQIN</sequence>
<feature type="non-terminal residue" evidence="1">
    <location>
        <position position="1"/>
    </location>
</feature>
<comment type="caution">
    <text evidence="1">The sequence shown here is derived from an EMBL/GenBank/DDBJ whole genome shotgun (WGS) entry which is preliminary data.</text>
</comment>
<evidence type="ECO:0000313" key="2">
    <source>
        <dbReference type="Proteomes" id="UP000789739"/>
    </source>
</evidence>
<protein>
    <submittedName>
        <fullName evidence="1">844_t:CDS:1</fullName>
    </submittedName>
</protein>